<sequence>MANALRYQAEALALRARWLARERRARGEDFEAAASAFQRATEADPEWQEFRLFAALLDRDWGSWLARSGVDPTPALRQGLKLLEEALAARPQWAHARAAHAGLLLMLAETPASPQQQRDWRREAREELTQALASNPPPRQGVGQVPESAVARGGHPLTARAARTHFLLAVGSSGEGGSVLTSTSPETVPGGSWETP</sequence>
<proteinExistence type="predicted"/>
<name>A0ABT3ZWP6_9BACT</name>
<dbReference type="Proteomes" id="UP001207654">
    <property type="component" value="Unassembled WGS sequence"/>
</dbReference>
<evidence type="ECO:0000313" key="3">
    <source>
        <dbReference type="Proteomes" id="UP001207654"/>
    </source>
</evidence>
<protein>
    <recommendedName>
        <fullName evidence="4">Tetratricopeptide repeat protein</fullName>
    </recommendedName>
</protein>
<keyword evidence="3" id="KW-1185">Reference proteome</keyword>
<comment type="caution">
    <text evidence="2">The sequence shown here is derived from an EMBL/GenBank/DDBJ whole genome shotgun (WGS) entry which is preliminary data.</text>
</comment>
<feature type="region of interest" description="Disordered" evidence="1">
    <location>
        <begin position="172"/>
        <end position="196"/>
    </location>
</feature>
<dbReference type="Gene3D" id="1.25.40.10">
    <property type="entry name" value="Tetratricopeptide repeat domain"/>
    <property type="match status" value="1"/>
</dbReference>
<gene>
    <name evidence="2" type="ORF">OV287_04915</name>
</gene>
<reference evidence="2 3" key="1">
    <citation type="submission" date="2022-11" db="EMBL/GenBank/DDBJ databases">
        <title>Minimal conservation of predation-associated metabolite biosynthetic gene clusters underscores biosynthetic potential of Myxococcota including descriptions for ten novel species: Archangium lansinium sp. nov., Myxococcus landrumus sp. nov., Nannocystis bai.</title>
        <authorList>
            <person name="Ahearne A."/>
            <person name="Stevens C."/>
            <person name="Phillips K."/>
        </authorList>
    </citation>
    <scope>NUCLEOTIDE SEQUENCE [LARGE SCALE GENOMIC DNA]</scope>
    <source>
        <strain evidence="2 3">MIWBW</strain>
    </source>
</reference>
<organism evidence="2 3">
    <name type="scientific">Archangium lansingense</name>
    <dbReference type="NCBI Taxonomy" id="2995310"/>
    <lineage>
        <taxon>Bacteria</taxon>
        <taxon>Pseudomonadati</taxon>
        <taxon>Myxococcota</taxon>
        <taxon>Myxococcia</taxon>
        <taxon>Myxococcales</taxon>
        <taxon>Cystobacterineae</taxon>
        <taxon>Archangiaceae</taxon>
        <taxon>Archangium</taxon>
    </lineage>
</organism>
<evidence type="ECO:0008006" key="4">
    <source>
        <dbReference type="Google" id="ProtNLM"/>
    </source>
</evidence>
<dbReference type="EMBL" id="JAPNKA010000001">
    <property type="protein sequence ID" value="MCY1073817.1"/>
    <property type="molecule type" value="Genomic_DNA"/>
</dbReference>
<dbReference type="SUPFAM" id="SSF48452">
    <property type="entry name" value="TPR-like"/>
    <property type="match status" value="1"/>
</dbReference>
<evidence type="ECO:0000256" key="1">
    <source>
        <dbReference type="SAM" id="MobiDB-lite"/>
    </source>
</evidence>
<feature type="region of interest" description="Disordered" evidence="1">
    <location>
        <begin position="131"/>
        <end position="157"/>
    </location>
</feature>
<dbReference type="RefSeq" id="WP_267532808.1">
    <property type="nucleotide sequence ID" value="NZ_JAPNKA010000001.1"/>
</dbReference>
<dbReference type="InterPro" id="IPR011990">
    <property type="entry name" value="TPR-like_helical_dom_sf"/>
</dbReference>
<evidence type="ECO:0000313" key="2">
    <source>
        <dbReference type="EMBL" id="MCY1073817.1"/>
    </source>
</evidence>
<accession>A0ABT3ZWP6</accession>